<dbReference type="AlphaFoldDB" id="A0A914HVN6"/>
<protein>
    <submittedName>
        <fullName evidence="2">Uncharacterized protein</fullName>
    </submittedName>
</protein>
<keyword evidence="1" id="KW-1185">Reference proteome</keyword>
<name>A0A914HVN6_GLORO</name>
<evidence type="ECO:0000313" key="1">
    <source>
        <dbReference type="Proteomes" id="UP000887572"/>
    </source>
</evidence>
<dbReference type="WBParaSite" id="Gr19_v10_g4597.t1">
    <property type="protein sequence ID" value="Gr19_v10_g4597.t1"/>
    <property type="gene ID" value="Gr19_v10_g4597"/>
</dbReference>
<sequence length="82" mass="9081">MCRKNLLHLYKRCVQWMEVRVYMCAPTPFPARPPCPTSNWGRTPECCCVCGAPDPLPSLEMAHLSADRPSTDGGGCIRLESA</sequence>
<proteinExistence type="predicted"/>
<reference evidence="2" key="1">
    <citation type="submission" date="2022-11" db="UniProtKB">
        <authorList>
            <consortium name="WormBaseParasite"/>
        </authorList>
    </citation>
    <scope>IDENTIFICATION</scope>
</reference>
<evidence type="ECO:0000313" key="2">
    <source>
        <dbReference type="WBParaSite" id="Gr19_v10_g4597.t1"/>
    </source>
</evidence>
<accession>A0A914HVN6</accession>
<organism evidence="1 2">
    <name type="scientific">Globodera rostochiensis</name>
    <name type="common">Golden nematode worm</name>
    <name type="synonym">Heterodera rostochiensis</name>
    <dbReference type="NCBI Taxonomy" id="31243"/>
    <lineage>
        <taxon>Eukaryota</taxon>
        <taxon>Metazoa</taxon>
        <taxon>Ecdysozoa</taxon>
        <taxon>Nematoda</taxon>
        <taxon>Chromadorea</taxon>
        <taxon>Rhabditida</taxon>
        <taxon>Tylenchina</taxon>
        <taxon>Tylenchomorpha</taxon>
        <taxon>Tylenchoidea</taxon>
        <taxon>Heteroderidae</taxon>
        <taxon>Heteroderinae</taxon>
        <taxon>Globodera</taxon>
    </lineage>
</organism>
<dbReference type="Proteomes" id="UP000887572">
    <property type="component" value="Unplaced"/>
</dbReference>